<keyword evidence="4" id="KW-0456">Lyase</keyword>
<evidence type="ECO:0000256" key="1">
    <source>
        <dbReference type="ARBA" id="ARBA00001933"/>
    </source>
</evidence>
<evidence type="ECO:0000256" key="5">
    <source>
        <dbReference type="ARBA" id="ARBA00037974"/>
    </source>
</evidence>
<evidence type="ECO:0000313" key="7">
    <source>
        <dbReference type="EMBL" id="GAA3947410.1"/>
    </source>
</evidence>
<organism evidence="7 8">
    <name type="scientific">Allohahella marinimesophila</name>
    <dbReference type="NCBI Taxonomy" id="1054972"/>
    <lineage>
        <taxon>Bacteria</taxon>
        <taxon>Pseudomonadati</taxon>
        <taxon>Pseudomonadota</taxon>
        <taxon>Gammaproteobacteria</taxon>
        <taxon>Oceanospirillales</taxon>
        <taxon>Hahellaceae</taxon>
        <taxon>Allohahella</taxon>
    </lineage>
</organism>
<proteinExistence type="inferred from homology"/>
<evidence type="ECO:0000256" key="2">
    <source>
        <dbReference type="ARBA" id="ARBA00012224"/>
    </source>
</evidence>
<comment type="similarity">
    <text evidence="5">Belongs to the class-II pyridoxal-phosphate-dependent aminotransferase family. MalY/PatB cystathionine beta-lyase subfamily.</text>
</comment>
<dbReference type="CDD" id="cd00609">
    <property type="entry name" value="AAT_like"/>
    <property type="match status" value="1"/>
</dbReference>
<dbReference type="PANTHER" id="PTHR43525">
    <property type="entry name" value="PROTEIN MALY"/>
    <property type="match status" value="1"/>
</dbReference>
<dbReference type="Gene3D" id="3.40.640.10">
    <property type="entry name" value="Type I PLP-dependent aspartate aminotransferase-like (Major domain)"/>
    <property type="match status" value="1"/>
</dbReference>
<dbReference type="InterPro" id="IPR051798">
    <property type="entry name" value="Class-II_PLP-Dep_Aminotrans"/>
</dbReference>
<dbReference type="InterPro" id="IPR015422">
    <property type="entry name" value="PyrdxlP-dep_Trfase_small"/>
</dbReference>
<comment type="cofactor">
    <cofactor evidence="1">
        <name>pyridoxal 5'-phosphate</name>
        <dbReference type="ChEBI" id="CHEBI:597326"/>
    </cofactor>
</comment>
<feature type="domain" description="Aminotransferase class I/classII large" evidence="6">
    <location>
        <begin position="30"/>
        <end position="382"/>
    </location>
</feature>
<dbReference type="PANTHER" id="PTHR43525:SF1">
    <property type="entry name" value="PROTEIN MALY"/>
    <property type="match status" value="1"/>
</dbReference>
<dbReference type="InterPro" id="IPR004839">
    <property type="entry name" value="Aminotransferase_I/II_large"/>
</dbReference>
<gene>
    <name evidence="7" type="ORF">GCM10022278_03270</name>
</gene>
<dbReference type="InterPro" id="IPR015421">
    <property type="entry name" value="PyrdxlP-dep_Trfase_major"/>
</dbReference>
<keyword evidence="7" id="KW-0032">Aminotransferase</keyword>
<protein>
    <recommendedName>
        <fullName evidence="2">cysteine-S-conjugate beta-lyase</fullName>
        <ecNumber evidence="2">4.4.1.13</ecNumber>
    </recommendedName>
</protein>
<dbReference type="Gene3D" id="3.90.1150.10">
    <property type="entry name" value="Aspartate Aminotransferase, domain 1"/>
    <property type="match status" value="1"/>
</dbReference>
<evidence type="ECO:0000259" key="6">
    <source>
        <dbReference type="Pfam" id="PF00155"/>
    </source>
</evidence>
<keyword evidence="3" id="KW-0663">Pyridoxal phosphate</keyword>
<dbReference type="EC" id="4.4.1.13" evidence="2"/>
<keyword evidence="7" id="KW-0808">Transferase</keyword>
<reference evidence="8" key="1">
    <citation type="journal article" date="2019" name="Int. J. Syst. Evol. Microbiol.">
        <title>The Global Catalogue of Microorganisms (GCM) 10K type strain sequencing project: providing services to taxonomists for standard genome sequencing and annotation.</title>
        <authorList>
            <consortium name="The Broad Institute Genomics Platform"/>
            <consortium name="The Broad Institute Genome Sequencing Center for Infectious Disease"/>
            <person name="Wu L."/>
            <person name="Ma J."/>
        </authorList>
    </citation>
    <scope>NUCLEOTIDE SEQUENCE [LARGE SCALE GENOMIC DNA]</scope>
    <source>
        <strain evidence="8">JCM 17555</strain>
    </source>
</reference>
<sequence>MHFDFDEPIARAGTNSVKFDARKAVFGVEDIIPLWVADTDFAVPPAISEALLKRAKHPNYGYSLAPDSLYQAMINWFARRHQFPIERASIMLAPGVVPSIHAAVLALTQPDDAIVIQTPVYAPFFNIAAHTGRRLVENPLRLVDQHYEMDFDHLERCAQDGARLLILCSPHNPVGRVWRRDELSRLLAIADAYDMIVVADEIHCDLVFEGHAHTPLALLTDRPDRVITTLAPSKSFNVPGLGLSALVVSDGDQRKALGKVFASLHIEMGNPFSLTACEAAYAGGEAWLDEMMKYVDGNRQFVISFLQNHVPDIRVMPSEGTYLLWLDCRSLCQSRNWDDRDLKHFFVNEASIGMNPGITFGKNGSGFMRMNIGTQRSVLKEALLLLQQALHRNG</sequence>
<keyword evidence="8" id="KW-1185">Reference proteome</keyword>
<evidence type="ECO:0000313" key="8">
    <source>
        <dbReference type="Proteomes" id="UP001501337"/>
    </source>
</evidence>
<dbReference type="GO" id="GO:0008483">
    <property type="term" value="F:transaminase activity"/>
    <property type="evidence" value="ECO:0007669"/>
    <property type="project" value="UniProtKB-KW"/>
</dbReference>
<dbReference type="InterPro" id="IPR015424">
    <property type="entry name" value="PyrdxlP-dep_Trfase"/>
</dbReference>
<name>A0ABP7NHQ6_9GAMM</name>
<evidence type="ECO:0000256" key="4">
    <source>
        <dbReference type="ARBA" id="ARBA00023239"/>
    </source>
</evidence>
<accession>A0ABP7NHQ6</accession>
<dbReference type="SUPFAM" id="SSF53383">
    <property type="entry name" value="PLP-dependent transferases"/>
    <property type="match status" value="1"/>
</dbReference>
<comment type="caution">
    <text evidence="7">The sequence shown here is derived from an EMBL/GenBank/DDBJ whole genome shotgun (WGS) entry which is preliminary data.</text>
</comment>
<dbReference type="RefSeq" id="WP_344802611.1">
    <property type="nucleotide sequence ID" value="NZ_BAABBO010000001.1"/>
</dbReference>
<dbReference type="Pfam" id="PF00155">
    <property type="entry name" value="Aminotran_1_2"/>
    <property type="match status" value="1"/>
</dbReference>
<evidence type="ECO:0000256" key="3">
    <source>
        <dbReference type="ARBA" id="ARBA00022898"/>
    </source>
</evidence>
<dbReference type="InterPro" id="IPR027619">
    <property type="entry name" value="C-S_lyase_PatB-like"/>
</dbReference>
<dbReference type="NCBIfam" id="TIGR04350">
    <property type="entry name" value="C_S_lyase_PatB"/>
    <property type="match status" value="1"/>
</dbReference>
<dbReference type="Proteomes" id="UP001501337">
    <property type="component" value="Unassembled WGS sequence"/>
</dbReference>
<dbReference type="EMBL" id="BAABBO010000001">
    <property type="protein sequence ID" value="GAA3947410.1"/>
    <property type="molecule type" value="Genomic_DNA"/>
</dbReference>